<feature type="active site" description="Proton donor/acceptor" evidence="5">
    <location>
        <position position="86"/>
    </location>
</feature>
<name>A0A2I1M871_9BIFI</name>
<dbReference type="EMBL" id="PKGU01000001">
    <property type="protein sequence ID" value="PKZ16318.1"/>
    <property type="molecule type" value="Genomic_DNA"/>
</dbReference>
<dbReference type="RefSeq" id="WP_101541253.1">
    <property type="nucleotide sequence ID" value="NZ_PKGU01000001.1"/>
</dbReference>
<evidence type="ECO:0000313" key="8">
    <source>
        <dbReference type="EMBL" id="PKZ16318.1"/>
    </source>
</evidence>
<proteinExistence type="inferred from homology"/>
<evidence type="ECO:0000256" key="7">
    <source>
        <dbReference type="PIRSR" id="PIRSR613078-3"/>
    </source>
</evidence>
<evidence type="ECO:0000256" key="1">
    <source>
        <dbReference type="ARBA" id="ARBA00006717"/>
    </source>
</evidence>
<dbReference type="GO" id="GO:0006096">
    <property type="term" value="P:glycolytic process"/>
    <property type="evidence" value="ECO:0007669"/>
    <property type="project" value="UniProtKB-KW"/>
</dbReference>
<feature type="binding site" evidence="6">
    <location>
        <begin position="24"/>
        <end position="25"/>
    </location>
    <ligand>
        <name>substrate</name>
    </ligand>
</feature>
<dbReference type="Pfam" id="PF00300">
    <property type="entry name" value="His_Phos_1"/>
    <property type="match status" value="1"/>
</dbReference>
<feature type="active site" description="Tele-phosphohistidine intermediate" evidence="5">
    <location>
        <position position="12"/>
    </location>
</feature>
<protein>
    <recommendedName>
        <fullName evidence="2">phosphoglycerate mutase (2,3-diphosphoglycerate-dependent)</fullName>
        <ecNumber evidence="2">5.4.2.11</ecNumber>
    </recommendedName>
</protein>
<feature type="binding site" evidence="6">
    <location>
        <position position="65"/>
    </location>
    <ligand>
        <name>substrate</name>
    </ligand>
</feature>
<dbReference type="SUPFAM" id="SSF53254">
    <property type="entry name" value="Phosphoglycerate mutase-like"/>
    <property type="match status" value="1"/>
</dbReference>
<dbReference type="CDD" id="cd07067">
    <property type="entry name" value="HP_PGM_like"/>
    <property type="match status" value="1"/>
</dbReference>
<comment type="caution">
    <text evidence="8">The sequence shown here is derived from an EMBL/GenBank/DDBJ whole genome shotgun (WGS) entry which is preliminary data.</text>
</comment>
<dbReference type="GO" id="GO:0004619">
    <property type="term" value="F:phosphoglycerate mutase activity"/>
    <property type="evidence" value="ECO:0007669"/>
    <property type="project" value="UniProtKB-EC"/>
</dbReference>
<dbReference type="InterPro" id="IPR013078">
    <property type="entry name" value="His_Pase_superF_clade-1"/>
</dbReference>
<feature type="binding site" evidence="6">
    <location>
        <begin position="86"/>
        <end position="89"/>
    </location>
    <ligand>
        <name>substrate</name>
    </ligand>
</feature>
<dbReference type="AlphaFoldDB" id="A0A2I1M871"/>
<evidence type="ECO:0000313" key="9">
    <source>
        <dbReference type="Proteomes" id="UP000242263"/>
    </source>
</evidence>
<dbReference type="Gene3D" id="3.40.50.1240">
    <property type="entry name" value="Phosphoglycerate mutase-like"/>
    <property type="match status" value="1"/>
</dbReference>
<dbReference type="SMART" id="SM00855">
    <property type="entry name" value="PGAM"/>
    <property type="match status" value="1"/>
</dbReference>
<dbReference type="InterPro" id="IPR005952">
    <property type="entry name" value="Phosphogly_mut1"/>
</dbReference>
<reference evidence="8 9" key="1">
    <citation type="submission" date="2017-12" db="EMBL/GenBank/DDBJ databases">
        <title>Phylogenetic diversity of female urinary microbiome.</title>
        <authorList>
            <person name="Thomas-White K."/>
            <person name="Wolfe A.J."/>
        </authorList>
    </citation>
    <scope>NUCLEOTIDE SEQUENCE [LARGE SCALE GENOMIC DNA]</scope>
    <source>
        <strain evidence="8 9">UMB0064</strain>
    </source>
</reference>
<dbReference type="Proteomes" id="UP000242263">
    <property type="component" value="Unassembled WGS sequence"/>
</dbReference>
<evidence type="ECO:0000256" key="4">
    <source>
        <dbReference type="ARBA" id="ARBA00023235"/>
    </source>
</evidence>
<evidence type="ECO:0000256" key="2">
    <source>
        <dbReference type="ARBA" id="ARBA00012028"/>
    </source>
</evidence>
<dbReference type="EC" id="5.4.2.11" evidence="2"/>
<dbReference type="PANTHER" id="PTHR11931">
    <property type="entry name" value="PHOSPHOGLYCERATE MUTASE"/>
    <property type="match status" value="1"/>
</dbReference>
<comment type="similarity">
    <text evidence="1">Belongs to the phosphoglycerate mutase family. BPG-dependent PGAM subfamily.</text>
</comment>
<accession>A0A2I1M871</accession>
<dbReference type="InterPro" id="IPR029033">
    <property type="entry name" value="His_PPase_superfam"/>
</dbReference>
<evidence type="ECO:0000256" key="6">
    <source>
        <dbReference type="PIRSR" id="PIRSR613078-2"/>
    </source>
</evidence>
<evidence type="ECO:0000256" key="3">
    <source>
        <dbReference type="ARBA" id="ARBA00023152"/>
    </source>
</evidence>
<organism evidence="8 9">
    <name type="scientific">Alloscardovia omnicolens</name>
    <dbReference type="NCBI Taxonomy" id="419015"/>
    <lineage>
        <taxon>Bacteria</taxon>
        <taxon>Bacillati</taxon>
        <taxon>Actinomycetota</taxon>
        <taxon>Actinomycetes</taxon>
        <taxon>Bifidobacteriales</taxon>
        <taxon>Bifidobacteriaceae</taxon>
        <taxon>Alloscardovia</taxon>
    </lineage>
</organism>
<keyword evidence="3" id="KW-0324">Glycolysis</keyword>
<sequence>MNQRGRLFLLRHGQTMWSETGQYTGRTNIPLTAGGEQQAVAAGQRLRAFGARIKSENVYVSPLRRAQKTAELAGFSSFVVDNNMAEFDYGPAEGRTRAQIAAALGADTWNIWDIGPLNLPEELQGTRVEKIDNFGDIEVVAGVGESAHEAAVRVSELIDKVMPKLMAGEDVLCVAHAHILRILTTQWLDLLPEHARNFRLDTAHFCVLDWHHEDRVVAYWNL</sequence>
<gene>
    <name evidence="8" type="ORF">CYJ32_02555</name>
</gene>
<evidence type="ECO:0000256" key="5">
    <source>
        <dbReference type="PIRSR" id="PIRSR613078-1"/>
    </source>
</evidence>
<feature type="site" description="Transition state stabilizer" evidence="7">
    <location>
        <position position="176"/>
    </location>
</feature>
<keyword evidence="4" id="KW-0413">Isomerase</keyword>